<dbReference type="EMBL" id="GFAH01000398">
    <property type="protein sequence ID" value="JAV47991.1"/>
    <property type="molecule type" value="Transcribed_RNA"/>
</dbReference>
<evidence type="ECO:0000256" key="4">
    <source>
        <dbReference type="ARBA" id="ARBA00009659"/>
    </source>
</evidence>
<evidence type="ECO:0000256" key="1">
    <source>
        <dbReference type="ARBA" id="ARBA00001604"/>
    </source>
</evidence>
<dbReference type="InterPro" id="IPR016090">
    <property type="entry name" value="PLA2-like_dom"/>
</dbReference>
<evidence type="ECO:0000256" key="7">
    <source>
        <dbReference type="ARBA" id="ARBA00022525"/>
    </source>
</evidence>
<dbReference type="GO" id="GO:0004623">
    <property type="term" value="F:phospholipase A2 activity"/>
    <property type="evidence" value="ECO:0007669"/>
    <property type="project" value="UniProtKB-EC"/>
</dbReference>
<dbReference type="SUPFAM" id="SSF48619">
    <property type="entry name" value="Phospholipase A2, PLA2"/>
    <property type="match status" value="1"/>
</dbReference>
<evidence type="ECO:0000313" key="18">
    <source>
        <dbReference type="EMBL" id="JAV47991.1"/>
    </source>
</evidence>
<comment type="cofactor">
    <cofactor evidence="2">
        <name>Ca(2+)</name>
        <dbReference type="ChEBI" id="CHEBI:29108"/>
    </cofactor>
</comment>
<evidence type="ECO:0000256" key="8">
    <source>
        <dbReference type="ARBA" id="ARBA00022723"/>
    </source>
</evidence>
<keyword evidence="12" id="KW-0443">Lipid metabolism</keyword>
<protein>
    <recommendedName>
        <fullName evidence="6">Phospholipase A2</fullName>
        <ecNumber evidence="5">3.1.1.4</ecNumber>
    </recommendedName>
    <alternativeName>
        <fullName evidence="15">Phosphatidylcholine 2-acylhydrolase</fullName>
    </alternativeName>
</protein>
<evidence type="ECO:0000256" key="5">
    <source>
        <dbReference type="ARBA" id="ARBA00013278"/>
    </source>
</evidence>
<evidence type="ECO:0000256" key="11">
    <source>
        <dbReference type="ARBA" id="ARBA00022963"/>
    </source>
</evidence>
<dbReference type="CDD" id="cd04704">
    <property type="entry name" value="PLA2_bee_venom_like"/>
    <property type="match status" value="1"/>
</dbReference>
<dbReference type="EC" id="3.1.1.4" evidence="5"/>
<accession>A0A1W7RA22</accession>
<comment type="similarity">
    <text evidence="4">Belongs to the phospholipase A2 family. Group III subfamily.</text>
</comment>
<evidence type="ECO:0000256" key="13">
    <source>
        <dbReference type="ARBA" id="ARBA00023145"/>
    </source>
</evidence>
<keyword evidence="14" id="KW-1015">Disulfide bond</keyword>
<keyword evidence="10" id="KW-0106">Calcium</keyword>
<dbReference type="Gene3D" id="1.20.90.10">
    <property type="entry name" value="Phospholipase A2 domain"/>
    <property type="match status" value="1"/>
</dbReference>
<keyword evidence="7" id="KW-0964">Secreted</keyword>
<feature type="signal peptide" evidence="16">
    <location>
        <begin position="1"/>
        <end position="17"/>
    </location>
</feature>
<evidence type="ECO:0000256" key="2">
    <source>
        <dbReference type="ARBA" id="ARBA00001913"/>
    </source>
</evidence>
<comment type="subcellular location">
    <subcellularLocation>
        <location evidence="3">Secreted</location>
    </subcellularLocation>
</comment>
<dbReference type="GO" id="GO:0006644">
    <property type="term" value="P:phospholipid metabolic process"/>
    <property type="evidence" value="ECO:0007669"/>
    <property type="project" value="InterPro"/>
</dbReference>
<keyword evidence="13" id="KW-0865">Zymogen</keyword>
<evidence type="ECO:0000256" key="9">
    <source>
        <dbReference type="ARBA" id="ARBA00022801"/>
    </source>
</evidence>
<name>A0A1W7RA22_9SCOR</name>
<evidence type="ECO:0000256" key="16">
    <source>
        <dbReference type="SAM" id="SignalP"/>
    </source>
</evidence>
<dbReference type="PANTHER" id="PTHR12253">
    <property type="entry name" value="RH14732P"/>
    <property type="match status" value="1"/>
</dbReference>
<sequence>MKTSLVFVLATLSLAECVIFDSVSDVLPLTTTFYREKDGHRMVETIDVNTYLSEKKTIDCYMYGDNYIIDRMLELVPESVTKESDKAETSKLVNQCSDLLLNELNNGIFHSVKSPFDSVRKAFKSLLIFPGTKWCGAGNVADNYEDLGRAEQTDKCCRTHDHCNDTIPGYGTKYGLKNENFYTKSTCPCDLTFHSCLYEGNNLPSDLVGKTFFNILLMQCFKKEYPQIGCLQKTGIILRSCQEYKFDYNGTKKYQFFDAKTYEPKENASILGRLLSG</sequence>
<keyword evidence="9" id="KW-0378">Hydrolase</keyword>
<dbReference type="PROSITE" id="PS00118">
    <property type="entry name" value="PA2_HIS"/>
    <property type="match status" value="1"/>
</dbReference>
<evidence type="ECO:0000256" key="10">
    <source>
        <dbReference type="ARBA" id="ARBA00022837"/>
    </source>
</evidence>
<dbReference type="GO" id="GO:0046872">
    <property type="term" value="F:metal ion binding"/>
    <property type="evidence" value="ECO:0007669"/>
    <property type="project" value="UniProtKB-KW"/>
</dbReference>
<comment type="catalytic activity">
    <reaction evidence="1">
        <text>a 1,2-diacyl-sn-glycero-3-phosphocholine + H2O = a 1-acyl-sn-glycero-3-phosphocholine + a fatty acid + H(+)</text>
        <dbReference type="Rhea" id="RHEA:15801"/>
        <dbReference type="ChEBI" id="CHEBI:15377"/>
        <dbReference type="ChEBI" id="CHEBI:15378"/>
        <dbReference type="ChEBI" id="CHEBI:28868"/>
        <dbReference type="ChEBI" id="CHEBI:57643"/>
        <dbReference type="ChEBI" id="CHEBI:58168"/>
        <dbReference type="EC" id="3.1.1.4"/>
    </reaction>
</comment>
<dbReference type="InterPro" id="IPR033113">
    <property type="entry name" value="PLA2_histidine"/>
</dbReference>
<dbReference type="FunFam" id="1.20.90.10:FF:000002">
    <property type="entry name" value="Phospholipase A2 group III"/>
    <property type="match status" value="1"/>
</dbReference>
<dbReference type="GO" id="GO:0016042">
    <property type="term" value="P:lipid catabolic process"/>
    <property type="evidence" value="ECO:0007669"/>
    <property type="project" value="UniProtKB-KW"/>
</dbReference>
<evidence type="ECO:0000259" key="17">
    <source>
        <dbReference type="Pfam" id="PF05826"/>
    </source>
</evidence>
<organism evidence="18">
    <name type="scientific">Hadrurus spadix</name>
    <dbReference type="NCBI Taxonomy" id="141984"/>
    <lineage>
        <taxon>Eukaryota</taxon>
        <taxon>Metazoa</taxon>
        <taxon>Ecdysozoa</taxon>
        <taxon>Arthropoda</taxon>
        <taxon>Chelicerata</taxon>
        <taxon>Arachnida</taxon>
        <taxon>Scorpiones</taxon>
        <taxon>Iurida</taxon>
        <taxon>Iuroidea</taxon>
        <taxon>Hadrurus</taxon>
    </lineage>
</organism>
<keyword evidence="8" id="KW-0479">Metal-binding</keyword>
<keyword evidence="16" id="KW-0732">Signal</keyword>
<dbReference type="GO" id="GO:0005576">
    <property type="term" value="C:extracellular region"/>
    <property type="evidence" value="ECO:0007669"/>
    <property type="project" value="UniProtKB-SubCell"/>
</dbReference>
<dbReference type="InterPro" id="IPR036444">
    <property type="entry name" value="PLipase_A2_dom_sf"/>
</dbReference>
<dbReference type="GO" id="GO:0050482">
    <property type="term" value="P:arachidonate secretion"/>
    <property type="evidence" value="ECO:0007669"/>
    <property type="project" value="InterPro"/>
</dbReference>
<evidence type="ECO:0000256" key="15">
    <source>
        <dbReference type="ARBA" id="ARBA00029903"/>
    </source>
</evidence>
<evidence type="ECO:0000256" key="6">
    <source>
        <dbReference type="ARBA" id="ARBA00021721"/>
    </source>
</evidence>
<evidence type="ECO:0000256" key="12">
    <source>
        <dbReference type="ARBA" id="ARBA00023098"/>
    </source>
</evidence>
<proteinExistence type="inferred from homology"/>
<keyword evidence="11" id="KW-0442">Lipid degradation</keyword>
<dbReference type="AlphaFoldDB" id="A0A1W7RA22"/>
<feature type="chain" id="PRO_5010852182" description="Phospholipase A2" evidence="16">
    <location>
        <begin position="18"/>
        <end position="277"/>
    </location>
</feature>
<reference evidence="18" key="1">
    <citation type="submission" date="2016-11" db="EMBL/GenBank/DDBJ databases">
        <title>Venom-gland transcriptomics and venom proteomics of the black-back scorpion (Hadrurus spadix) reveal detectability challenges and an unexplored realm of animal toxin diversity.</title>
        <authorList>
            <person name="Rokyta D.R."/>
            <person name="Ward M.J."/>
        </authorList>
    </citation>
    <scope>NUCLEOTIDE SEQUENCE</scope>
    <source>
        <tissue evidence="18">Venom gland</tissue>
    </source>
</reference>
<feature type="domain" description="Phospholipase A2-like central" evidence="17">
    <location>
        <begin position="128"/>
        <end position="223"/>
    </location>
</feature>
<evidence type="ECO:0000256" key="3">
    <source>
        <dbReference type="ARBA" id="ARBA00004613"/>
    </source>
</evidence>
<evidence type="ECO:0000256" key="14">
    <source>
        <dbReference type="ARBA" id="ARBA00023157"/>
    </source>
</evidence>
<dbReference type="Pfam" id="PF05826">
    <property type="entry name" value="Phospholip_A2_2"/>
    <property type="match status" value="1"/>
</dbReference>